<keyword evidence="1" id="KW-0732">Signal</keyword>
<name>A0A6A6B9Z2_9PEZI</name>
<dbReference type="Proteomes" id="UP000799438">
    <property type="component" value="Unassembled WGS sequence"/>
</dbReference>
<dbReference type="EMBL" id="ML995488">
    <property type="protein sequence ID" value="KAF2141092.1"/>
    <property type="molecule type" value="Genomic_DNA"/>
</dbReference>
<protein>
    <submittedName>
        <fullName evidence="2">Uncharacterized protein</fullName>
    </submittedName>
</protein>
<feature type="chain" id="PRO_5025339638" evidence="1">
    <location>
        <begin position="19"/>
        <end position="195"/>
    </location>
</feature>
<sequence>MMLASICQLLLASSFALASPLEERAVKSGVQLFAYGGGRDDSMGGLPVFYADGTAYIGQVVPSGASVVSNITMTWTSASEAAVINSNTTRVNWAATKYLFVDTADDAFEPLQIVATAPSDDYTNTGFVFYGSTLFRKADSGIFESLFYAKVTTQDGLYKLAWNAAENDDADAIPVGIRTTPPSTHFMGPDDNSRL</sequence>
<accession>A0A6A6B9Z2</accession>
<gene>
    <name evidence="2" type="ORF">K452DRAFT_288471</name>
</gene>
<reference evidence="2" key="1">
    <citation type="journal article" date="2020" name="Stud. Mycol.">
        <title>101 Dothideomycetes genomes: a test case for predicting lifestyles and emergence of pathogens.</title>
        <authorList>
            <person name="Haridas S."/>
            <person name="Albert R."/>
            <person name="Binder M."/>
            <person name="Bloem J."/>
            <person name="Labutti K."/>
            <person name="Salamov A."/>
            <person name="Andreopoulos B."/>
            <person name="Baker S."/>
            <person name="Barry K."/>
            <person name="Bills G."/>
            <person name="Bluhm B."/>
            <person name="Cannon C."/>
            <person name="Castanera R."/>
            <person name="Culley D."/>
            <person name="Daum C."/>
            <person name="Ezra D."/>
            <person name="Gonzalez J."/>
            <person name="Henrissat B."/>
            <person name="Kuo A."/>
            <person name="Liang C."/>
            <person name="Lipzen A."/>
            <person name="Lutzoni F."/>
            <person name="Magnuson J."/>
            <person name="Mondo S."/>
            <person name="Nolan M."/>
            <person name="Ohm R."/>
            <person name="Pangilinan J."/>
            <person name="Park H.-J."/>
            <person name="Ramirez L."/>
            <person name="Alfaro M."/>
            <person name="Sun H."/>
            <person name="Tritt A."/>
            <person name="Yoshinaga Y."/>
            <person name="Zwiers L.-H."/>
            <person name="Turgeon B."/>
            <person name="Goodwin S."/>
            <person name="Spatafora J."/>
            <person name="Crous P."/>
            <person name="Grigoriev I."/>
        </authorList>
    </citation>
    <scope>NUCLEOTIDE SEQUENCE</scope>
    <source>
        <strain evidence="2">CBS 121167</strain>
    </source>
</reference>
<evidence type="ECO:0000313" key="3">
    <source>
        <dbReference type="Proteomes" id="UP000799438"/>
    </source>
</evidence>
<dbReference type="AlphaFoldDB" id="A0A6A6B9Z2"/>
<feature type="signal peptide" evidence="1">
    <location>
        <begin position="1"/>
        <end position="18"/>
    </location>
</feature>
<dbReference type="GeneID" id="54298156"/>
<evidence type="ECO:0000313" key="2">
    <source>
        <dbReference type="EMBL" id="KAF2141092.1"/>
    </source>
</evidence>
<organism evidence="2 3">
    <name type="scientific">Aplosporella prunicola CBS 121167</name>
    <dbReference type="NCBI Taxonomy" id="1176127"/>
    <lineage>
        <taxon>Eukaryota</taxon>
        <taxon>Fungi</taxon>
        <taxon>Dikarya</taxon>
        <taxon>Ascomycota</taxon>
        <taxon>Pezizomycotina</taxon>
        <taxon>Dothideomycetes</taxon>
        <taxon>Dothideomycetes incertae sedis</taxon>
        <taxon>Botryosphaeriales</taxon>
        <taxon>Aplosporellaceae</taxon>
        <taxon>Aplosporella</taxon>
    </lineage>
</organism>
<proteinExistence type="predicted"/>
<dbReference type="RefSeq" id="XP_033396805.1">
    <property type="nucleotide sequence ID" value="XM_033540660.1"/>
</dbReference>
<dbReference type="OrthoDB" id="5230873at2759"/>
<evidence type="ECO:0000256" key="1">
    <source>
        <dbReference type="SAM" id="SignalP"/>
    </source>
</evidence>
<keyword evidence="3" id="KW-1185">Reference proteome</keyword>